<accession>A0ABD0R0I3</accession>
<dbReference type="PANTHER" id="PTHR47331:SF5">
    <property type="entry name" value="RIBONUCLEASE H"/>
    <property type="match status" value="1"/>
</dbReference>
<dbReference type="SUPFAM" id="SSF56672">
    <property type="entry name" value="DNA/RNA polymerases"/>
    <property type="match status" value="1"/>
</dbReference>
<dbReference type="InterPro" id="IPR043502">
    <property type="entry name" value="DNA/RNA_pol_sf"/>
</dbReference>
<dbReference type="EMBL" id="JAMKFB020000005">
    <property type="protein sequence ID" value="KAL0192022.1"/>
    <property type="molecule type" value="Genomic_DNA"/>
</dbReference>
<organism evidence="1 2">
    <name type="scientific">Cirrhinus mrigala</name>
    <name type="common">Mrigala</name>
    <dbReference type="NCBI Taxonomy" id="683832"/>
    <lineage>
        <taxon>Eukaryota</taxon>
        <taxon>Metazoa</taxon>
        <taxon>Chordata</taxon>
        <taxon>Craniata</taxon>
        <taxon>Vertebrata</taxon>
        <taxon>Euteleostomi</taxon>
        <taxon>Actinopterygii</taxon>
        <taxon>Neopterygii</taxon>
        <taxon>Teleostei</taxon>
        <taxon>Ostariophysi</taxon>
        <taxon>Cypriniformes</taxon>
        <taxon>Cyprinidae</taxon>
        <taxon>Labeoninae</taxon>
        <taxon>Labeonini</taxon>
        <taxon>Cirrhinus</taxon>
    </lineage>
</organism>
<evidence type="ECO:0000313" key="1">
    <source>
        <dbReference type="EMBL" id="KAL0192022.1"/>
    </source>
</evidence>
<feature type="non-terminal residue" evidence="1">
    <location>
        <position position="189"/>
    </location>
</feature>
<evidence type="ECO:0000313" key="2">
    <source>
        <dbReference type="Proteomes" id="UP001529510"/>
    </source>
</evidence>
<feature type="non-terminal residue" evidence="1">
    <location>
        <position position="1"/>
    </location>
</feature>
<dbReference type="PANTHER" id="PTHR47331">
    <property type="entry name" value="PHD-TYPE DOMAIN-CONTAINING PROTEIN"/>
    <property type="match status" value="1"/>
</dbReference>
<keyword evidence="2" id="KW-1185">Reference proteome</keyword>
<dbReference type="InterPro" id="IPR043128">
    <property type="entry name" value="Rev_trsase/Diguanyl_cyclase"/>
</dbReference>
<dbReference type="Proteomes" id="UP001529510">
    <property type="component" value="Unassembled WGS sequence"/>
</dbReference>
<dbReference type="Gene3D" id="3.30.70.270">
    <property type="match status" value="1"/>
</dbReference>
<gene>
    <name evidence="1" type="ORF">M9458_010318</name>
</gene>
<reference evidence="1 2" key="1">
    <citation type="submission" date="2024-05" db="EMBL/GenBank/DDBJ databases">
        <title>Genome sequencing and assembly of Indian major carp, Cirrhinus mrigala (Hamilton, 1822).</title>
        <authorList>
            <person name="Mohindra V."/>
            <person name="Chowdhury L.M."/>
            <person name="Lal K."/>
            <person name="Jena J.K."/>
        </authorList>
    </citation>
    <scope>NUCLEOTIDE SEQUENCE [LARGE SCALE GENOMIC DNA]</scope>
    <source>
        <strain evidence="1">CM1030</strain>
        <tissue evidence="1">Blood</tissue>
    </source>
</reference>
<comment type="caution">
    <text evidence="1">The sequence shown here is derived from an EMBL/GenBank/DDBJ whole genome shotgun (WGS) entry which is preliminary data.</text>
</comment>
<name>A0ABD0R0I3_CIRMR</name>
<sequence>AAYRGEMNKLKEAGYAHVISPDQVDQAEESWYIPHHMTQHNGKNRVVFNCSFQHGGKNLNQLLLPGPTLGPSLMSVLLRFREHTIALSSDVRGMCNRYHQVRLLPTGRPLLRFLWRDLNRNQSPQVYECQVLPFGTTCSPCCATFTLQKHVIDLTQPAEDVRESIEKYFYVDNFLQSFSSEEETSAHAA</sequence>
<dbReference type="AlphaFoldDB" id="A0ABD0R0I3"/>
<dbReference type="Gene3D" id="3.10.10.10">
    <property type="entry name" value="HIV Type 1 Reverse Transcriptase, subunit A, domain 1"/>
    <property type="match status" value="1"/>
</dbReference>
<protein>
    <submittedName>
        <fullName evidence="1">Uncharacterized protein</fullName>
    </submittedName>
</protein>
<proteinExistence type="predicted"/>